<reference evidence="5" key="1">
    <citation type="journal article" date="2006" name="PLoS Biol.">
        <title>Macronuclear genome sequence of the ciliate Tetrahymena thermophila, a model eukaryote.</title>
        <authorList>
            <person name="Eisen J.A."/>
            <person name="Coyne R.S."/>
            <person name="Wu M."/>
            <person name="Wu D."/>
            <person name="Thiagarajan M."/>
            <person name="Wortman J.R."/>
            <person name="Badger J.H."/>
            <person name="Ren Q."/>
            <person name="Amedeo P."/>
            <person name="Jones K.M."/>
            <person name="Tallon L.J."/>
            <person name="Delcher A.L."/>
            <person name="Salzberg S.L."/>
            <person name="Silva J.C."/>
            <person name="Haas B.J."/>
            <person name="Majoros W.H."/>
            <person name="Farzad M."/>
            <person name="Carlton J.M."/>
            <person name="Smith R.K. Jr."/>
            <person name="Garg J."/>
            <person name="Pearlman R.E."/>
            <person name="Karrer K.M."/>
            <person name="Sun L."/>
            <person name="Manning G."/>
            <person name="Elde N.C."/>
            <person name="Turkewitz A.P."/>
            <person name="Asai D.J."/>
            <person name="Wilkes D.E."/>
            <person name="Wang Y."/>
            <person name="Cai H."/>
            <person name="Collins K."/>
            <person name="Stewart B.A."/>
            <person name="Lee S.R."/>
            <person name="Wilamowska K."/>
            <person name="Weinberg Z."/>
            <person name="Ruzzo W.L."/>
            <person name="Wloga D."/>
            <person name="Gaertig J."/>
            <person name="Frankel J."/>
            <person name="Tsao C.-C."/>
            <person name="Gorovsky M.A."/>
            <person name="Keeling P.J."/>
            <person name="Waller R.F."/>
            <person name="Patron N.J."/>
            <person name="Cherry J.M."/>
            <person name="Stover N.A."/>
            <person name="Krieger C.J."/>
            <person name="del Toro C."/>
            <person name="Ryder H.F."/>
            <person name="Williamson S.C."/>
            <person name="Barbeau R.A."/>
            <person name="Hamilton E.P."/>
            <person name="Orias E."/>
        </authorList>
    </citation>
    <scope>NUCLEOTIDE SEQUENCE [LARGE SCALE GENOMIC DNA]</scope>
    <source>
        <strain evidence="5">SB210</strain>
    </source>
</reference>
<feature type="compositionally biased region" description="Basic and acidic residues" evidence="2">
    <location>
        <begin position="658"/>
        <end position="686"/>
    </location>
</feature>
<evidence type="ECO:0000313" key="5">
    <source>
        <dbReference type="Proteomes" id="UP000009168"/>
    </source>
</evidence>
<dbReference type="eggNOG" id="KOG1102">
    <property type="taxonomic scope" value="Eukaryota"/>
</dbReference>
<feature type="region of interest" description="Disordered" evidence="2">
    <location>
        <begin position="658"/>
        <end position="745"/>
    </location>
</feature>
<feature type="compositionally biased region" description="Polar residues" evidence="2">
    <location>
        <begin position="1077"/>
        <end position="1100"/>
    </location>
</feature>
<feature type="region of interest" description="Disordered" evidence="2">
    <location>
        <begin position="1737"/>
        <end position="1759"/>
    </location>
</feature>
<dbReference type="HOGENOM" id="CLU_229557_0_0_1"/>
<feature type="coiled-coil region" evidence="1">
    <location>
        <begin position="2275"/>
        <end position="2302"/>
    </location>
</feature>
<feature type="compositionally biased region" description="Low complexity" evidence="2">
    <location>
        <begin position="2023"/>
        <end position="2033"/>
    </location>
</feature>
<dbReference type="SMART" id="SM00164">
    <property type="entry name" value="TBC"/>
    <property type="match status" value="1"/>
</dbReference>
<feature type="region of interest" description="Disordered" evidence="2">
    <location>
        <begin position="1952"/>
        <end position="1975"/>
    </location>
</feature>
<feature type="region of interest" description="Disordered" evidence="2">
    <location>
        <begin position="2108"/>
        <end position="2157"/>
    </location>
</feature>
<name>Q22WE9_TETTS</name>
<feature type="compositionally biased region" description="Basic and acidic residues" evidence="2">
    <location>
        <begin position="1741"/>
        <end position="1759"/>
    </location>
</feature>
<feature type="compositionally biased region" description="Polar residues" evidence="2">
    <location>
        <begin position="2117"/>
        <end position="2150"/>
    </location>
</feature>
<feature type="region of interest" description="Disordered" evidence="2">
    <location>
        <begin position="1"/>
        <end position="58"/>
    </location>
</feature>
<feature type="region of interest" description="Disordered" evidence="2">
    <location>
        <begin position="1055"/>
        <end position="1100"/>
    </location>
</feature>
<feature type="compositionally biased region" description="Polar residues" evidence="2">
    <location>
        <begin position="982"/>
        <end position="996"/>
    </location>
</feature>
<dbReference type="PROSITE" id="PS50086">
    <property type="entry name" value="TBC_RABGAP"/>
    <property type="match status" value="1"/>
</dbReference>
<dbReference type="InterPro" id="IPR000195">
    <property type="entry name" value="Rab-GAP-TBC_dom"/>
</dbReference>
<sequence length="2366" mass="276545">MGSGCSLGFRQTKNPVSKHKGQQFDNQSQNPEKDKNGHYNESQKSNHQTHLTNPLSTDNYGANEEFIQQVHEFEKVNQIGRYFLESEMNRAINAKAIQKWDKFLSEGYKKYIKMKKSNQCRHIFTKQNESFLFKNKELYLTVIYYDGKEKELSQFIERGLVPQSDRWSAWKAKLNVQKYFIKGLYEGLLRKQSKYVKDIKRDIGRGLNHPFFKQEDQIHSPFKSELKQQQQQQEEEELSNKKQYIFTQKEVLNTKQSIKEYNAAVQNSPNFSKKNFDQLSQQQLDQLNTYNYAKKSVTLQKNSQINQNEEFDDDRLSRHFSVKNKKTSTIQNEMNEQIKEQFSKINLDKPDNEEVHERFQTQISNSKNPYYTAHRKLIQNNQKKNHLFDYESIQNQFKCIGQESLSKVLRAISNYFPNIGYTQGMNIVVGFLLLVNGGNEEEAFWMFVSLARSENFLFMGLYEKDLPIMNLMAYVLDDKLRSLYPRLHHQILKELEVNYQEWFTWWSLSIFLEKFPLYACLRFWDFIISQGSLFSIVSIIIALLKQFDQQIIGQDDRGMFQELLDSFMKGSVTDQIVESVLLNAKKIQMTKSYISQISIQYLNSTFCISKITEKHNIYTDYLTQLNKSSQMQQQALFILTKEIEKKVCQEIVNPLSEEGNKQGTERNDIKDNQASKHQDQNSELSERQVVQQPQIDYMSSDIDYNNRRLKNSPDKSTKLQSKLPPIKQKKKDVQLIQPDDSNEPAKNKLLAIKNSNNKSKDEQINKNLFQGSNETEEKQKSNLPLIHLQSIQSNEIFSQQQQQRQSFTNQQQQLNQKNNSLKNTKNSIHKRRSSFQDVHVMSLDQIEPIQDQNNQNQHQDLITNQKNHFNKLQNLILKTTGESTPHSKYFFNSPNKNKIPKRPLSSYQDTSKKFNSSHNLYQNKRNQVDEMNEIKNAQSILKEDQENQIFKNPKEIISSSQIDQKQQILNQQMGEKDKEMQKSLSQVGSSAKQKNFSSQNSIIQSSQNEKPSTKLPSIYLQPEKISQQLFNQGQNVLNKQEQLPEKNENVIDTNQQHEESNSQTQSHGIDNDDDFNIEQNVPQKKPLSHQTTNSIPNSSHKINKYHNVQLDSIENKTKNQQNFKTSNYSSRPSSHYSSKYEHEKRMQKQQAAAAAASMIQPNHQQNLSNFSTPSVKQRQLPSLSFQKATQAFNHIEDTTQPDNQFQANTSINQPPLLQVRDRNKQRKFRPFSNTMNQPAENNQKYYSSKQVEESQQEKNQSYEKNISKKSTIKTPQEKQQLNESEVLKNQQNEKPQSRQNLEINKENYINKPEQTSQNYETQNLNVNSSSKTQDINRLHNNEETQSQEPENKLQKNDQSFLNQLNNPSYQLEETKQNEIKFQNPNQNKDHYDQYESVEKIANNIQQDKYNQAQLYQETEQSKNSKESYQEQLDQYPISKEQYKISQEQYPISQEQYQISQEQIQINKEQYQINQQQYPIGQEQYQVRDEQYPIKQKDEYQISEEGEKIYEQYQAKQEEYQTNIEHQYQISNQHYQISKEQYQIEPLKIDLGEQKINLVQQKSENKDSEIDVNNQQNQQFQNINYDPNNNNNQQLYHKDSLNSQVKKEDIAFNSNLQNDMSAYMNEFQQHNYSGFSINLTQGGAHNFQNSIHNSNIQQNQAKIFSVNQIPSLNNSRINDDNRSQISEYGFQNQGGISDQQQKISFSNIPDQVNNEITYSADENKQRELKEKSLRVQQQSTLEHLRDSDINQISAEDKNSDQLKKTLEQADLEGKLQFQSSSFTQTKPVDTTNKQFQIQSNETAQSSPFSQPRPQFTPKTERYESSFNVIPTQSPFNSQIILSQQQVQKNYQKSNSLNQLGSVASQNVLHSVSQISQNNIANQNGKFKNLGSSQGYIPSNGYDKINNFIPNHLPYSSSNYYLQEIKEENYGERNMKQKQNKDQQQSQLQISYEEEHQTYEQSKLNNSSLSHKTQMSNKERLQNFAENQNDILDEVSSSQFNSNVSAASKPPQPSSHHRKSSFTIQSQMQQQLQKQALQQQNQQLQQQQQQEFTPQRIISSAAQKNIILTQQTNTITESNSLGQLNVIQNKQLNNEQIVNMKRASIKINKDYQTPKMHRNSIQNDQSKSYSNITSQGKPNFTPQISQNDNQEATLDKQNSKRLNPLAQSVDEKPEQLKSIHSNTDFFQNFSAQKEFFQNSSAQKNFNKQLQDESSNLSSSIVSFPIPKHLITISPSTTHLQQIDQNQEINEYNQSNQNISPLKNERKNHSENEIPFSNDNEQQNVQNIHNQMDNINQNEKNDENQNKTEQFQENQQIPNNSFNNLEEKQQKPQTQNARKQSQHKSIDNPSIDFLKYNFSASINNLNNQI</sequence>
<feature type="compositionally biased region" description="Polar residues" evidence="2">
    <location>
        <begin position="39"/>
        <end position="58"/>
    </location>
</feature>
<dbReference type="GeneID" id="7835246"/>
<dbReference type="OrthoDB" id="295078at2759"/>
<feature type="compositionally biased region" description="Low complexity" evidence="2">
    <location>
        <begin position="796"/>
        <end position="826"/>
    </location>
</feature>
<feature type="compositionally biased region" description="Polar residues" evidence="2">
    <location>
        <begin position="1957"/>
        <end position="1974"/>
    </location>
</feature>
<feature type="region of interest" description="Disordered" evidence="2">
    <location>
        <begin position="888"/>
        <end position="926"/>
    </location>
</feature>
<accession>Q22WE9</accession>
<feature type="region of interest" description="Disordered" evidence="2">
    <location>
        <begin position="2323"/>
        <end position="2345"/>
    </location>
</feature>
<feature type="region of interest" description="Disordered" evidence="2">
    <location>
        <begin position="1199"/>
        <end position="1314"/>
    </location>
</feature>
<dbReference type="InParanoid" id="Q22WE9"/>
<dbReference type="EMBL" id="GG662820">
    <property type="protein sequence ID" value="EAR89468.1"/>
    <property type="molecule type" value="Genomic_DNA"/>
</dbReference>
<gene>
    <name evidence="4" type="ORF">TTHERM_00157850</name>
</gene>
<feature type="region of interest" description="Disordered" evidence="2">
    <location>
        <begin position="796"/>
        <end position="828"/>
    </location>
</feature>
<dbReference type="Gene3D" id="1.10.472.80">
    <property type="entry name" value="Ypt/Rab-GAP domain of gyp1p, domain 3"/>
    <property type="match status" value="1"/>
</dbReference>
<keyword evidence="5" id="KW-1185">Reference proteome</keyword>
<dbReference type="PANTHER" id="PTHR47219">
    <property type="entry name" value="RAB GTPASE-ACTIVATING PROTEIN 1-LIKE"/>
    <property type="match status" value="1"/>
</dbReference>
<dbReference type="SUPFAM" id="SSF47923">
    <property type="entry name" value="Ypt/Rab-GAP domain of gyp1p"/>
    <property type="match status" value="2"/>
</dbReference>
<evidence type="ECO:0000313" key="4">
    <source>
        <dbReference type="EMBL" id="EAR89468.1"/>
    </source>
</evidence>
<feature type="compositionally biased region" description="Polar residues" evidence="2">
    <location>
        <begin position="905"/>
        <end position="925"/>
    </location>
</feature>
<evidence type="ECO:0000256" key="1">
    <source>
        <dbReference type="SAM" id="Coils"/>
    </source>
</evidence>
<feature type="compositionally biased region" description="Polar residues" evidence="2">
    <location>
        <begin position="1199"/>
        <end position="1215"/>
    </location>
</feature>
<feature type="compositionally biased region" description="Low complexity" evidence="2">
    <location>
        <begin position="1126"/>
        <end position="1137"/>
    </location>
</feature>
<dbReference type="Proteomes" id="UP000009168">
    <property type="component" value="Unassembled WGS sequence"/>
</dbReference>
<dbReference type="KEGG" id="tet:TTHERM_00157850"/>
<dbReference type="PANTHER" id="PTHR47219:SF9">
    <property type="entry name" value="GTPASE ACTIVATING PROTEIN AND CENTROSOME-ASSOCIATED, ISOFORM B"/>
    <property type="match status" value="1"/>
</dbReference>
<evidence type="ECO:0000256" key="2">
    <source>
        <dbReference type="SAM" id="MobiDB-lite"/>
    </source>
</evidence>
<feature type="compositionally biased region" description="Basic and acidic residues" evidence="2">
    <location>
        <begin position="2260"/>
        <end position="2269"/>
    </location>
</feature>
<dbReference type="GO" id="GO:0031267">
    <property type="term" value="F:small GTPase binding"/>
    <property type="evidence" value="ECO:0007669"/>
    <property type="project" value="TreeGrafter"/>
</dbReference>
<feature type="domain" description="Rab-GAP TBC" evidence="3">
    <location>
        <begin position="160"/>
        <end position="531"/>
    </location>
</feature>
<dbReference type="GO" id="GO:0005096">
    <property type="term" value="F:GTPase activator activity"/>
    <property type="evidence" value="ECO:0007669"/>
    <property type="project" value="TreeGrafter"/>
</dbReference>
<keyword evidence="1" id="KW-0175">Coiled coil</keyword>
<feature type="region of interest" description="Disordered" evidence="2">
    <location>
        <begin position="2253"/>
        <end position="2275"/>
    </location>
</feature>
<dbReference type="Pfam" id="PF00566">
    <property type="entry name" value="RabGAP-TBC"/>
    <property type="match status" value="1"/>
</dbReference>
<feature type="region of interest" description="Disordered" evidence="2">
    <location>
        <begin position="1996"/>
        <end position="2033"/>
    </location>
</feature>
<dbReference type="InterPro" id="IPR035969">
    <property type="entry name" value="Rab-GAP_TBC_sf"/>
</dbReference>
<dbReference type="RefSeq" id="XP_001009713.1">
    <property type="nucleotide sequence ID" value="XM_001009713.1"/>
</dbReference>
<feature type="region of interest" description="Disordered" evidence="2">
    <location>
        <begin position="972"/>
        <end position="1014"/>
    </location>
</feature>
<feature type="compositionally biased region" description="Polar residues" evidence="2">
    <location>
        <begin position="1257"/>
        <end position="1302"/>
    </location>
</feature>
<feature type="compositionally biased region" description="Low complexity" evidence="2">
    <location>
        <begin position="997"/>
        <end position="1008"/>
    </location>
</feature>
<evidence type="ECO:0000259" key="3">
    <source>
        <dbReference type="PROSITE" id="PS50086"/>
    </source>
</evidence>
<protein>
    <submittedName>
        <fullName evidence="4">Rab-GTPase-TBC domain protein</fullName>
    </submittedName>
</protein>
<feature type="region of interest" description="Disordered" evidence="2">
    <location>
        <begin position="1122"/>
        <end position="1158"/>
    </location>
</feature>
<dbReference type="Gene3D" id="1.10.8.270">
    <property type="entry name" value="putative rabgap domain of human tbc1 domain family member 14 like domains"/>
    <property type="match status" value="1"/>
</dbReference>
<feature type="compositionally biased region" description="Polar residues" evidence="2">
    <location>
        <begin position="1231"/>
        <end position="1249"/>
    </location>
</feature>
<organism evidence="4 5">
    <name type="scientific">Tetrahymena thermophila (strain SB210)</name>
    <dbReference type="NCBI Taxonomy" id="312017"/>
    <lineage>
        <taxon>Eukaryota</taxon>
        <taxon>Sar</taxon>
        <taxon>Alveolata</taxon>
        <taxon>Ciliophora</taxon>
        <taxon>Intramacronucleata</taxon>
        <taxon>Oligohymenophorea</taxon>
        <taxon>Hymenostomatida</taxon>
        <taxon>Tetrahymenina</taxon>
        <taxon>Tetrahymenidae</taxon>
        <taxon>Tetrahymena</taxon>
    </lineage>
</organism>
<dbReference type="InterPro" id="IPR050302">
    <property type="entry name" value="Rab_GAP_TBC_domain"/>
</dbReference>
<proteinExistence type="predicted"/>